<dbReference type="Proteomes" id="UP000009227">
    <property type="component" value="Chromosome"/>
</dbReference>
<evidence type="ECO:0000313" key="13">
    <source>
        <dbReference type="Proteomes" id="UP000009227"/>
    </source>
</evidence>
<dbReference type="Pfam" id="PF10576">
    <property type="entry name" value="EndIII_4Fe-2S"/>
    <property type="match status" value="1"/>
</dbReference>
<proteinExistence type="inferred from homology"/>
<accession>F6BEM7</accession>
<keyword evidence="4" id="KW-0479">Metal-binding</keyword>
<evidence type="ECO:0000256" key="5">
    <source>
        <dbReference type="ARBA" id="ARBA00022763"/>
    </source>
</evidence>
<evidence type="ECO:0000256" key="7">
    <source>
        <dbReference type="ARBA" id="ARBA00023004"/>
    </source>
</evidence>
<dbReference type="SMART" id="SM00525">
    <property type="entry name" value="FES"/>
    <property type="match status" value="1"/>
</dbReference>
<dbReference type="Gene3D" id="1.10.1670.10">
    <property type="entry name" value="Helix-hairpin-Helix base-excision DNA repair enzymes (C-terminal)"/>
    <property type="match status" value="1"/>
</dbReference>
<keyword evidence="8" id="KW-0411">Iron-sulfur</keyword>
<dbReference type="GO" id="GO:0046872">
    <property type="term" value="F:metal ion binding"/>
    <property type="evidence" value="ECO:0007669"/>
    <property type="project" value="UniProtKB-KW"/>
</dbReference>
<dbReference type="GO" id="GO:0051539">
    <property type="term" value="F:4 iron, 4 sulfur cluster binding"/>
    <property type="evidence" value="ECO:0007669"/>
    <property type="project" value="UniProtKB-KW"/>
</dbReference>
<evidence type="ECO:0000256" key="8">
    <source>
        <dbReference type="ARBA" id="ARBA00023014"/>
    </source>
</evidence>
<evidence type="ECO:0000256" key="1">
    <source>
        <dbReference type="ARBA" id="ARBA00001966"/>
    </source>
</evidence>
<dbReference type="RefSeq" id="WP_013799421.1">
    <property type="nucleotide sequence ID" value="NC_015562.1"/>
</dbReference>
<sequence length="220" mass="25737">MELLKIYHLLLSHFGYQNWWPAETRYEVVIGAVLTQNTSWKNVEKAIENLKKENLIDERKILEIDTEKLKKLIKPAGFYNIKAERLKNITHHIVKNYGSTENLAKLPIKLEDLRKELLNVKGIGKETADSILLYALDRPIFVVDAYTKRIFSRLGVIEGGEEYDEIRHIFEENLPKDLKIYKEYHALIVELGKHYCKKRNPACEKCPLSDLCDYSCLPYK</sequence>
<dbReference type="GO" id="GO:0006284">
    <property type="term" value="P:base-excision repair"/>
    <property type="evidence" value="ECO:0007669"/>
    <property type="project" value="InterPro"/>
</dbReference>
<feature type="domain" description="HhH-GPD" evidence="11">
    <location>
        <begin position="34"/>
        <end position="194"/>
    </location>
</feature>
<name>F6BEM7_METIK</name>
<dbReference type="InterPro" id="IPR023170">
    <property type="entry name" value="HhH_base_excis_C"/>
</dbReference>
<dbReference type="InterPro" id="IPR003651">
    <property type="entry name" value="Endonuclease3_FeS-loop_motif"/>
</dbReference>
<dbReference type="InterPro" id="IPR003265">
    <property type="entry name" value="HhH-GPD_domain"/>
</dbReference>
<keyword evidence="9" id="KW-0234">DNA repair</keyword>
<keyword evidence="6" id="KW-0378">Hydrolase</keyword>
<dbReference type="AlphaFoldDB" id="F6BEM7"/>
<protein>
    <submittedName>
        <fullName evidence="12">HhH-GPD family protein</fullName>
    </submittedName>
</protein>
<dbReference type="InterPro" id="IPR011257">
    <property type="entry name" value="DNA_glycosylase"/>
</dbReference>
<dbReference type="PANTHER" id="PTHR10359:SF19">
    <property type="entry name" value="DNA REPAIR GLYCOSYLASE MJ1434-RELATED"/>
    <property type="match status" value="1"/>
</dbReference>
<dbReference type="PANTHER" id="PTHR10359">
    <property type="entry name" value="A/G-SPECIFIC ADENINE GLYCOSYLASE/ENDONUCLEASE III"/>
    <property type="match status" value="1"/>
</dbReference>
<dbReference type="Pfam" id="PF00730">
    <property type="entry name" value="HhH-GPD"/>
    <property type="match status" value="1"/>
</dbReference>
<evidence type="ECO:0000313" key="12">
    <source>
        <dbReference type="EMBL" id="AEF96824.1"/>
    </source>
</evidence>
<keyword evidence="3" id="KW-0004">4Fe-4S</keyword>
<evidence type="ECO:0000256" key="2">
    <source>
        <dbReference type="ARBA" id="ARBA00008343"/>
    </source>
</evidence>
<comment type="cofactor">
    <cofactor evidence="1">
        <name>[4Fe-4S] cluster</name>
        <dbReference type="ChEBI" id="CHEBI:49883"/>
    </cofactor>
</comment>
<dbReference type="HOGENOM" id="CLU_012862_6_0_2"/>
<keyword evidence="13" id="KW-1185">Reference proteome</keyword>
<dbReference type="GeneID" id="10644150"/>
<dbReference type="STRING" id="880724.Metig_1287"/>
<dbReference type="GO" id="GO:0016798">
    <property type="term" value="F:hydrolase activity, acting on glycosyl bonds"/>
    <property type="evidence" value="ECO:0007669"/>
    <property type="project" value="UniProtKB-KW"/>
</dbReference>
<dbReference type="PROSITE" id="PS00764">
    <property type="entry name" value="ENDONUCLEASE_III_1"/>
    <property type="match status" value="1"/>
</dbReference>
<keyword evidence="10" id="KW-0326">Glycosidase</keyword>
<dbReference type="PIRSF" id="PIRSF001435">
    <property type="entry name" value="Nth"/>
    <property type="match status" value="1"/>
</dbReference>
<evidence type="ECO:0000256" key="6">
    <source>
        <dbReference type="ARBA" id="ARBA00022801"/>
    </source>
</evidence>
<dbReference type="CDD" id="cd00056">
    <property type="entry name" value="ENDO3c"/>
    <property type="match status" value="1"/>
</dbReference>
<dbReference type="KEGG" id="mig:Metig_1287"/>
<reference evidence="12 13" key="1">
    <citation type="submission" date="2011-05" db="EMBL/GenBank/DDBJ databases">
        <title>Complete sequence of Methanotorris igneus Kol 5.</title>
        <authorList>
            <consortium name="US DOE Joint Genome Institute"/>
            <person name="Lucas S."/>
            <person name="Han J."/>
            <person name="Lapidus A."/>
            <person name="Cheng J.-F."/>
            <person name="Goodwin L."/>
            <person name="Pitluck S."/>
            <person name="Peters L."/>
            <person name="Mikhailova N."/>
            <person name="Chertkov O."/>
            <person name="Han C."/>
            <person name="Tapia R."/>
            <person name="Land M."/>
            <person name="Hauser L."/>
            <person name="Kyrpides N."/>
            <person name="Ivanova N."/>
            <person name="Pagani I."/>
            <person name="Sieprawska-Lupa M."/>
            <person name="Whitman W."/>
            <person name="Woyke T."/>
        </authorList>
    </citation>
    <scope>NUCLEOTIDE SEQUENCE [LARGE SCALE GENOMIC DNA]</scope>
    <source>
        <strain evidence="13">DSM 5666 / JCM 11834 / Kol 5</strain>
    </source>
</reference>
<evidence type="ECO:0000259" key="11">
    <source>
        <dbReference type="SMART" id="SM00478"/>
    </source>
</evidence>
<keyword evidence="5" id="KW-0227">DNA damage</keyword>
<dbReference type="Gene3D" id="1.10.340.30">
    <property type="entry name" value="Hypothetical protein, domain 2"/>
    <property type="match status" value="1"/>
</dbReference>
<dbReference type="SUPFAM" id="SSF48150">
    <property type="entry name" value="DNA-glycosylase"/>
    <property type="match status" value="1"/>
</dbReference>
<evidence type="ECO:0000256" key="4">
    <source>
        <dbReference type="ARBA" id="ARBA00022723"/>
    </source>
</evidence>
<comment type="similarity">
    <text evidence="2">Belongs to the Nth/MutY family.</text>
</comment>
<dbReference type="GO" id="GO:0140097">
    <property type="term" value="F:catalytic activity, acting on DNA"/>
    <property type="evidence" value="ECO:0007669"/>
    <property type="project" value="UniProtKB-ARBA"/>
</dbReference>
<evidence type="ECO:0000256" key="9">
    <source>
        <dbReference type="ARBA" id="ARBA00023204"/>
    </source>
</evidence>
<keyword evidence="7" id="KW-0408">Iron</keyword>
<dbReference type="OrthoDB" id="19248at2157"/>
<evidence type="ECO:0000256" key="10">
    <source>
        <dbReference type="ARBA" id="ARBA00023295"/>
    </source>
</evidence>
<dbReference type="InterPro" id="IPR004035">
    <property type="entry name" value="Endouclease-III_FeS-bd_BS"/>
</dbReference>
<dbReference type="EMBL" id="CP002737">
    <property type="protein sequence ID" value="AEF96824.1"/>
    <property type="molecule type" value="Genomic_DNA"/>
</dbReference>
<evidence type="ECO:0000256" key="3">
    <source>
        <dbReference type="ARBA" id="ARBA00022485"/>
    </source>
</evidence>
<gene>
    <name evidence="12" type="ordered locus">Metig_1287</name>
</gene>
<organism evidence="13">
    <name type="scientific">Methanotorris igneus (strain DSM 5666 / JCM 11834 / Kol 5)</name>
    <dbReference type="NCBI Taxonomy" id="880724"/>
    <lineage>
        <taxon>Archaea</taxon>
        <taxon>Methanobacteriati</taxon>
        <taxon>Methanobacteriota</taxon>
        <taxon>Methanomada group</taxon>
        <taxon>Methanococci</taxon>
        <taxon>Methanococcales</taxon>
        <taxon>Methanocaldococcaceae</taxon>
        <taxon>Methanotorris</taxon>
    </lineage>
</organism>
<dbReference type="SMART" id="SM00478">
    <property type="entry name" value="ENDO3c"/>
    <property type="match status" value="1"/>
</dbReference>